<accession>A0A5J4YYT6</accession>
<dbReference type="AlphaFoldDB" id="A0A5J4YYT6"/>
<evidence type="ECO:0000313" key="3">
    <source>
        <dbReference type="Proteomes" id="UP000324585"/>
    </source>
</evidence>
<feature type="region of interest" description="Disordered" evidence="1">
    <location>
        <begin position="27"/>
        <end position="104"/>
    </location>
</feature>
<feature type="compositionally biased region" description="Polar residues" evidence="1">
    <location>
        <begin position="39"/>
        <end position="61"/>
    </location>
</feature>
<feature type="compositionally biased region" description="Basic and acidic residues" evidence="1">
    <location>
        <begin position="67"/>
        <end position="78"/>
    </location>
</feature>
<organism evidence="2 3">
    <name type="scientific">Porphyridium purpureum</name>
    <name type="common">Red alga</name>
    <name type="synonym">Porphyridium cruentum</name>
    <dbReference type="NCBI Taxonomy" id="35688"/>
    <lineage>
        <taxon>Eukaryota</taxon>
        <taxon>Rhodophyta</taxon>
        <taxon>Bangiophyceae</taxon>
        <taxon>Porphyridiales</taxon>
        <taxon>Porphyridiaceae</taxon>
        <taxon>Porphyridium</taxon>
    </lineage>
</organism>
<feature type="compositionally biased region" description="Polar residues" evidence="1">
    <location>
        <begin position="79"/>
        <end position="90"/>
    </location>
</feature>
<evidence type="ECO:0000256" key="1">
    <source>
        <dbReference type="SAM" id="MobiDB-lite"/>
    </source>
</evidence>
<keyword evidence="3" id="KW-1185">Reference proteome</keyword>
<gene>
    <name evidence="2" type="ORF">FVE85_2207</name>
</gene>
<dbReference type="EMBL" id="VRMN01000003">
    <property type="protein sequence ID" value="KAA8496052.1"/>
    <property type="molecule type" value="Genomic_DNA"/>
</dbReference>
<name>A0A5J4YYT6_PORPP</name>
<comment type="caution">
    <text evidence="2">The sequence shown here is derived from an EMBL/GenBank/DDBJ whole genome shotgun (WGS) entry which is preliminary data.</text>
</comment>
<reference evidence="3" key="1">
    <citation type="journal article" date="2019" name="Nat. Commun.">
        <title>Expansion of phycobilisome linker gene families in mesophilic red algae.</title>
        <authorList>
            <person name="Lee J."/>
            <person name="Kim D."/>
            <person name="Bhattacharya D."/>
            <person name="Yoon H.S."/>
        </authorList>
    </citation>
    <scope>NUCLEOTIDE SEQUENCE [LARGE SCALE GENOMIC DNA]</scope>
    <source>
        <strain evidence="3">CCMP 1328</strain>
    </source>
</reference>
<protein>
    <submittedName>
        <fullName evidence="2">Uncharacterized protein</fullName>
    </submittedName>
</protein>
<dbReference type="Proteomes" id="UP000324585">
    <property type="component" value="Unassembled WGS sequence"/>
</dbReference>
<sequence>MAGTRSERIDAERHCFVSTMNTVRCETLQRKPGPAAARSLTSKPSGTRSSTFGSTQVSSDEVPQDVDLERSVQSRRLDSTTPSGAPSSVTVAKETSAVERAHSSEEVWRPSILISRIQNMRDKLDEDMSEEERWSTIERLARFEAVIARRAMIRARGVHDCKS</sequence>
<evidence type="ECO:0000313" key="2">
    <source>
        <dbReference type="EMBL" id="KAA8496052.1"/>
    </source>
</evidence>
<proteinExistence type="predicted"/>